<name>A0A0M9AAN8_9HYME</name>
<sequence length="766" mass="84667">MLKSAKIEILAAGAAAVLELIPHSSSGMQSVRHARKALGQRKIGRGGKPRREYQTQKLDLQKGELGAQNSVTLGPSTPNHRQVRDVPGRAKKIKRTRRSVPDNATPTRVMSIICCQTDLVETYPARWKSNEDRHFQRETEWNLPGKKSTKHTTTLHPVELCALKFPANAEKSAACSCPHDAEISAEASNFHERTFFYRTSRRVDSLQKESRNRGEDVETENGRASRNGEEKEGEREDVVHSPQSNFKGALKRPSGVSFVIFNVSRTLYGESGDQRRSSLFKVLHYVHGVINERLYAPSPRPARTIRRIGICDLRRPVKNGRVEYFVQVQSLLPNGSPFPTSKGRFASSTVRHRHRISVKSKGADLVARKLATKFGEKAEAGSSAVVRCTSDGVGGGGDGGGSGGGGGVGEAQRESIPVSTGARAGFYQGRIIERQNPTQSLTPVLLSEEEEEVEEEEEKNNGDWVFTGAIETAFACAVTPNESNKEMQLKQRMEQFLLESPFIRYFLSRVTTSTLSTVGVRYRDSECNIRVHKIGVKLFGRLFDLSLIGVASLLLFEGCNAAAPSQTQVESREMEWECASKRVFKPSTGAGLTQTPPRARLYIGCKVVNYRPRAFRENFWLPWKMEQSGRQGSGGVCGHIRSITSHLVMSNDSHSDQNSLLQSNHQCLQCLAYGFKCDHCLGMALGNERRSEDRLRHGSRVITKVVDAGSSFPPSNLQRTLSPPPFPSCLSSFPVAGKGLRTEVGSETWRQSEKQASGVILQENVT</sequence>
<keyword evidence="3" id="KW-1185">Reference proteome</keyword>
<protein>
    <submittedName>
        <fullName evidence="2">Uncharacterized protein</fullName>
    </submittedName>
</protein>
<proteinExistence type="predicted"/>
<evidence type="ECO:0000313" key="2">
    <source>
        <dbReference type="EMBL" id="KOX80665.1"/>
    </source>
</evidence>
<gene>
    <name evidence="2" type="ORF">WN51_01953</name>
</gene>
<evidence type="ECO:0000313" key="3">
    <source>
        <dbReference type="Proteomes" id="UP000053105"/>
    </source>
</evidence>
<organism evidence="2 3">
    <name type="scientific">Melipona quadrifasciata</name>
    <dbReference type="NCBI Taxonomy" id="166423"/>
    <lineage>
        <taxon>Eukaryota</taxon>
        <taxon>Metazoa</taxon>
        <taxon>Ecdysozoa</taxon>
        <taxon>Arthropoda</taxon>
        <taxon>Hexapoda</taxon>
        <taxon>Insecta</taxon>
        <taxon>Pterygota</taxon>
        <taxon>Neoptera</taxon>
        <taxon>Endopterygota</taxon>
        <taxon>Hymenoptera</taxon>
        <taxon>Apocrita</taxon>
        <taxon>Aculeata</taxon>
        <taxon>Apoidea</taxon>
        <taxon>Anthophila</taxon>
        <taxon>Apidae</taxon>
        <taxon>Melipona</taxon>
    </lineage>
</organism>
<reference evidence="2 3" key="1">
    <citation type="submission" date="2015-07" db="EMBL/GenBank/DDBJ databases">
        <title>The genome of Melipona quadrifasciata.</title>
        <authorList>
            <person name="Pan H."/>
            <person name="Kapheim K."/>
        </authorList>
    </citation>
    <scope>NUCLEOTIDE SEQUENCE [LARGE SCALE GENOMIC DNA]</scope>
    <source>
        <strain evidence="2">0111107301</strain>
        <tissue evidence="2">Whole body</tissue>
    </source>
</reference>
<feature type="compositionally biased region" description="Basic and acidic residues" evidence="1">
    <location>
        <begin position="206"/>
        <end position="239"/>
    </location>
</feature>
<feature type="compositionally biased region" description="Gly residues" evidence="1">
    <location>
        <begin position="392"/>
        <end position="409"/>
    </location>
</feature>
<feature type="compositionally biased region" description="Acidic residues" evidence="1">
    <location>
        <begin position="447"/>
        <end position="458"/>
    </location>
</feature>
<dbReference type="AlphaFoldDB" id="A0A0M9AAN8"/>
<accession>A0A0M9AAN8</accession>
<feature type="region of interest" description="Disordered" evidence="1">
    <location>
        <begin position="206"/>
        <end position="246"/>
    </location>
</feature>
<feature type="region of interest" description="Disordered" evidence="1">
    <location>
        <begin position="391"/>
        <end position="419"/>
    </location>
</feature>
<dbReference type="EMBL" id="KQ435698">
    <property type="protein sequence ID" value="KOX80665.1"/>
    <property type="molecule type" value="Genomic_DNA"/>
</dbReference>
<dbReference type="Proteomes" id="UP000053105">
    <property type="component" value="Unassembled WGS sequence"/>
</dbReference>
<evidence type="ECO:0000256" key="1">
    <source>
        <dbReference type="SAM" id="MobiDB-lite"/>
    </source>
</evidence>
<feature type="region of interest" description="Disordered" evidence="1">
    <location>
        <begin position="439"/>
        <end position="460"/>
    </location>
</feature>